<organism evidence="2 3">
    <name type="scientific">Pseudomassariella vexata</name>
    <dbReference type="NCBI Taxonomy" id="1141098"/>
    <lineage>
        <taxon>Eukaryota</taxon>
        <taxon>Fungi</taxon>
        <taxon>Dikarya</taxon>
        <taxon>Ascomycota</taxon>
        <taxon>Pezizomycotina</taxon>
        <taxon>Sordariomycetes</taxon>
        <taxon>Xylariomycetidae</taxon>
        <taxon>Amphisphaeriales</taxon>
        <taxon>Pseudomassariaceae</taxon>
        <taxon>Pseudomassariella</taxon>
    </lineage>
</organism>
<dbReference type="InterPro" id="IPR027417">
    <property type="entry name" value="P-loop_NTPase"/>
</dbReference>
<dbReference type="EMBL" id="MCFJ01000027">
    <property type="protein sequence ID" value="ORY55449.1"/>
    <property type="molecule type" value="Genomic_DNA"/>
</dbReference>
<dbReference type="STRING" id="1141098.A0A1Y2D856"/>
<accession>A0A1Y2D856</accession>
<sequence length="101" mass="11246">MLPLRQKRLIRARTTKRTSCNDTFDDLIQGKDKRCIFLLHGEPGIGKTFTAESIADDIKRPLYVMMSGELGLDVKSLDQSLGRFSTTLSSLESISPSNTDP</sequence>
<evidence type="ECO:0000259" key="1">
    <source>
        <dbReference type="Pfam" id="PF00004"/>
    </source>
</evidence>
<dbReference type="Gene3D" id="3.40.50.300">
    <property type="entry name" value="P-loop containing nucleotide triphosphate hydrolases"/>
    <property type="match status" value="1"/>
</dbReference>
<dbReference type="PANTHER" id="PTHR46411">
    <property type="entry name" value="FAMILY ATPASE, PUTATIVE-RELATED"/>
    <property type="match status" value="1"/>
</dbReference>
<evidence type="ECO:0000313" key="2">
    <source>
        <dbReference type="EMBL" id="ORY55449.1"/>
    </source>
</evidence>
<reference evidence="2 3" key="1">
    <citation type="submission" date="2016-07" db="EMBL/GenBank/DDBJ databases">
        <title>Pervasive Adenine N6-methylation of Active Genes in Fungi.</title>
        <authorList>
            <consortium name="DOE Joint Genome Institute"/>
            <person name="Mondo S.J."/>
            <person name="Dannebaum R.O."/>
            <person name="Kuo R.C."/>
            <person name="Labutti K."/>
            <person name="Haridas S."/>
            <person name="Kuo A."/>
            <person name="Salamov A."/>
            <person name="Ahrendt S.R."/>
            <person name="Lipzen A."/>
            <person name="Sullivan W."/>
            <person name="Andreopoulos W.B."/>
            <person name="Clum A."/>
            <person name="Lindquist E."/>
            <person name="Daum C."/>
            <person name="Ramamoorthy G.K."/>
            <person name="Gryganskyi A."/>
            <person name="Culley D."/>
            <person name="Magnuson J.K."/>
            <person name="James T.Y."/>
            <person name="O'Malley M.A."/>
            <person name="Stajich J.E."/>
            <person name="Spatafora J.W."/>
            <person name="Visel A."/>
            <person name="Grigoriev I.V."/>
        </authorList>
    </citation>
    <scope>NUCLEOTIDE SEQUENCE [LARGE SCALE GENOMIC DNA]</scope>
    <source>
        <strain evidence="2 3">CBS 129021</strain>
    </source>
</reference>
<dbReference type="GO" id="GO:0005524">
    <property type="term" value="F:ATP binding"/>
    <property type="evidence" value="ECO:0007669"/>
    <property type="project" value="InterPro"/>
</dbReference>
<proteinExistence type="predicted"/>
<name>A0A1Y2D856_9PEZI</name>
<keyword evidence="3" id="KW-1185">Reference proteome</keyword>
<dbReference type="OrthoDB" id="10042665at2759"/>
<dbReference type="InParanoid" id="A0A1Y2D856"/>
<feature type="domain" description="ATPase AAA-type core" evidence="1">
    <location>
        <begin position="38"/>
        <end position="91"/>
    </location>
</feature>
<dbReference type="Pfam" id="PF00004">
    <property type="entry name" value="AAA"/>
    <property type="match status" value="1"/>
</dbReference>
<dbReference type="GO" id="GO:0016887">
    <property type="term" value="F:ATP hydrolysis activity"/>
    <property type="evidence" value="ECO:0007669"/>
    <property type="project" value="InterPro"/>
</dbReference>
<protein>
    <recommendedName>
        <fullName evidence="1">ATPase AAA-type core domain-containing protein</fullName>
    </recommendedName>
</protein>
<dbReference type="RefSeq" id="XP_040709596.1">
    <property type="nucleotide sequence ID" value="XM_040861514.1"/>
</dbReference>
<dbReference type="Proteomes" id="UP000193689">
    <property type="component" value="Unassembled WGS sequence"/>
</dbReference>
<evidence type="ECO:0000313" key="3">
    <source>
        <dbReference type="Proteomes" id="UP000193689"/>
    </source>
</evidence>
<dbReference type="AlphaFoldDB" id="A0A1Y2D856"/>
<dbReference type="GeneID" id="63777726"/>
<dbReference type="InterPro" id="IPR003959">
    <property type="entry name" value="ATPase_AAA_core"/>
</dbReference>
<dbReference type="PANTHER" id="PTHR46411:SF3">
    <property type="entry name" value="AAA+ ATPASE DOMAIN-CONTAINING PROTEIN"/>
    <property type="match status" value="1"/>
</dbReference>
<comment type="caution">
    <text evidence="2">The sequence shown here is derived from an EMBL/GenBank/DDBJ whole genome shotgun (WGS) entry which is preliminary data.</text>
</comment>
<gene>
    <name evidence="2" type="ORF">BCR38DRAFT_452322</name>
</gene>
<dbReference type="SUPFAM" id="SSF52540">
    <property type="entry name" value="P-loop containing nucleoside triphosphate hydrolases"/>
    <property type="match status" value="1"/>
</dbReference>